<keyword evidence="1" id="KW-0238">DNA-binding</keyword>
<dbReference type="SUPFAM" id="SSF55136">
    <property type="entry name" value="Probable bacterial effector-binding domain"/>
    <property type="match status" value="1"/>
</dbReference>
<dbReference type="InterPro" id="IPR029442">
    <property type="entry name" value="GyrI-like"/>
</dbReference>
<dbReference type="PANTHER" id="PTHR30204">
    <property type="entry name" value="REDOX-CYCLING DRUG-SENSING TRANSCRIPTIONAL ACTIVATOR SOXR"/>
    <property type="match status" value="1"/>
</dbReference>
<name>A0A544TT55_9BACI</name>
<dbReference type="GO" id="GO:0003677">
    <property type="term" value="F:DNA binding"/>
    <property type="evidence" value="ECO:0007669"/>
    <property type="project" value="UniProtKB-KW"/>
</dbReference>
<dbReference type="PANTHER" id="PTHR30204:SF85">
    <property type="entry name" value="MULTIDRUG-EFFLUX TRANSPORTER 2 REGULATOR"/>
    <property type="match status" value="1"/>
</dbReference>
<dbReference type="AlphaFoldDB" id="A0A544TT55"/>
<evidence type="ECO:0000259" key="2">
    <source>
        <dbReference type="PROSITE" id="PS50937"/>
    </source>
</evidence>
<dbReference type="InterPro" id="IPR011256">
    <property type="entry name" value="Reg_factor_effector_dom_sf"/>
</dbReference>
<dbReference type="Gene3D" id="3.20.80.10">
    <property type="entry name" value="Regulatory factor, effector binding domain"/>
    <property type="match status" value="1"/>
</dbReference>
<dbReference type="EMBL" id="VDGI01000004">
    <property type="protein sequence ID" value="TQR20619.1"/>
    <property type="molecule type" value="Genomic_DNA"/>
</dbReference>
<proteinExistence type="predicted"/>
<dbReference type="Pfam" id="PF13411">
    <property type="entry name" value="MerR_1"/>
    <property type="match status" value="1"/>
</dbReference>
<dbReference type="InterPro" id="IPR000551">
    <property type="entry name" value="MerR-type_HTH_dom"/>
</dbReference>
<dbReference type="SUPFAM" id="SSF46955">
    <property type="entry name" value="Putative DNA-binding domain"/>
    <property type="match status" value="1"/>
</dbReference>
<dbReference type="SMART" id="SM00422">
    <property type="entry name" value="HTH_MERR"/>
    <property type="match status" value="1"/>
</dbReference>
<gene>
    <name evidence="3" type="ORF">FG384_05845</name>
</gene>
<evidence type="ECO:0000313" key="3">
    <source>
        <dbReference type="EMBL" id="TQR20619.1"/>
    </source>
</evidence>
<organism evidence="3 4">
    <name type="scientific">Psychrobacillus vulpis</name>
    <dbReference type="NCBI Taxonomy" id="2325572"/>
    <lineage>
        <taxon>Bacteria</taxon>
        <taxon>Bacillati</taxon>
        <taxon>Bacillota</taxon>
        <taxon>Bacilli</taxon>
        <taxon>Bacillales</taxon>
        <taxon>Bacillaceae</taxon>
        <taxon>Psychrobacillus</taxon>
    </lineage>
</organism>
<evidence type="ECO:0000256" key="1">
    <source>
        <dbReference type="ARBA" id="ARBA00023125"/>
    </source>
</evidence>
<sequence>MSENLRKYFTTGEFAKLCNVKKQTLFHYDEIGLLSPEIKSEKGYRYYSYHQFDVFNVIELLKEVDMPLKEIKLFLKNKTPSELIELLKGKSLEIKKKIENLHQIQKIIDTKIELTEFALTIDFSEIKIIEQEEDQLFLSGSILDCSDREFLNSVSQFIDYLYKNELDIGYPIGAIVSREKLLNEEYDNYSYLYTKTRNNTEDISFYTKPKGLYVVAYHKGNDKNISKTYKKIMKFIDTHHIKLGNYSYEEYVLDEISVSGNDNYVTQIMIEVEGK</sequence>
<dbReference type="OrthoDB" id="9773308at2"/>
<feature type="domain" description="HTH merR-type" evidence="2">
    <location>
        <begin position="8"/>
        <end position="77"/>
    </location>
</feature>
<keyword evidence="4" id="KW-1185">Reference proteome</keyword>
<evidence type="ECO:0000313" key="4">
    <source>
        <dbReference type="Proteomes" id="UP000316626"/>
    </source>
</evidence>
<dbReference type="Gene3D" id="1.10.1660.10">
    <property type="match status" value="1"/>
</dbReference>
<accession>A0A544TT55</accession>
<reference evidence="3 4" key="1">
    <citation type="submission" date="2019-06" db="EMBL/GenBank/DDBJ databases">
        <title>Psychrobacillus vulpis sp. nov., a new species isolated from feces of a red fox that inhabits in The Tablas de Daimiel Natural Park, Albacete, Spain.</title>
        <authorList>
            <person name="Rodriguez M."/>
            <person name="Reina J.C."/>
            <person name="Bejar V."/>
            <person name="Llamas I."/>
        </authorList>
    </citation>
    <scope>NUCLEOTIDE SEQUENCE [LARGE SCALE GENOMIC DNA]</scope>
    <source>
        <strain evidence="3 4">Z8</strain>
    </source>
</reference>
<dbReference type="Proteomes" id="UP000316626">
    <property type="component" value="Unassembled WGS sequence"/>
</dbReference>
<dbReference type="RefSeq" id="WP_142641658.1">
    <property type="nucleotide sequence ID" value="NZ_VDGI01000004.1"/>
</dbReference>
<dbReference type="GO" id="GO:0003700">
    <property type="term" value="F:DNA-binding transcription factor activity"/>
    <property type="evidence" value="ECO:0007669"/>
    <property type="project" value="InterPro"/>
</dbReference>
<dbReference type="InterPro" id="IPR009061">
    <property type="entry name" value="DNA-bd_dom_put_sf"/>
</dbReference>
<dbReference type="InterPro" id="IPR047057">
    <property type="entry name" value="MerR_fam"/>
</dbReference>
<dbReference type="PROSITE" id="PS00552">
    <property type="entry name" value="HTH_MERR_1"/>
    <property type="match status" value="1"/>
</dbReference>
<dbReference type="Pfam" id="PF06445">
    <property type="entry name" value="GyrI-like"/>
    <property type="match status" value="1"/>
</dbReference>
<protein>
    <submittedName>
        <fullName evidence="3">MerR family transcriptional regulator</fullName>
    </submittedName>
</protein>
<dbReference type="PROSITE" id="PS50937">
    <property type="entry name" value="HTH_MERR_2"/>
    <property type="match status" value="1"/>
</dbReference>
<comment type="caution">
    <text evidence="3">The sequence shown here is derived from an EMBL/GenBank/DDBJ whole genome shotgun (WGS) entry which is preliminary data.</text>
</comment>
<dbReference type="CDD" id="cd04782">
    <property type="entry name" value="HTH_BltR"/>
    <property type="match status" value="1"/>
</dbReference>